<gene>
    <name evidence="3" type="ORF">DS745_16660</name>
</gene>
<sequence length="173" mass="19813">MEYFIIVSFLLHFLAFFIIVLLVQKMNANNPKEQANDLEKLKREIEDLLVAYTTEMKEENEKLINKIAIKRKAYEKSQQNAVNKYDQPRTKIVDAKKETAIITEETPKTSSKQVVIEEDVFVPPLISETEDIVEQSTTAQVLSLANQGFSAKEIAKKLKIGDGEVELLLKFHK</sequence>
<name>A0A4Q0VPI2_9BACI</name>
<comment type="caution">
    <text evidence="3">The sequence shown here is derived from an EMBL/GenBank/DDBJ whole genome shotgun (WGS) entry which is preliminary data.</text>
</comment>
<dbReference type="Proteomes" id="UP000290649">
    <property type="component" value="Unassembled WGS sequence"/>
</dbReference>
<dbReference type="AlphaFoldDB" id="A0A4Q0VPI2"/>
<dbReference type="EMBL" id="QOUX01000046">
    <property type="protein sequence ID" value="RXI97981.1"/>
    <property type="molecule type" value="Genomic_DNA"/>
</dbReference>
<dbReference type="OrthoDB" id="1708317at2"/>
<evidence type="ECO:0000256" key="2">
    <source>
        <dbReference type="SAM" id="Phobius"/>
    </source>
</evidence>
<dbReference type="Pfam" id="PF19610">
    <property type="entry name" value="DUF6115"/>
    <property type="match status" value="1"/>
</dbReference>
<evidence type="ECO:0000313" key="4">
    <source>
        <dbReference type="Proteomes" id="UP000290649"/>
    </source>
</evidence>
<accession>A0A4Q0VPI2</accession>
<evidence type="ECO:0008006" key="5">
    <source>
        <dbReference type="Google" id="ProtNLM"/>
    </source>
</evidence>
<keyword evidence="1" id="KW-0175">Coiled coil</keyword>
<reference evidence="3 4" key="1">
    <citation type="journal article" date="2019" name="Int. J. Syst. Evol. Microbiol.">
        <title>Anaerobacillus alkaliphilus sp. nov., a novel alkaliphilic and moderately halophilic bacterium.</title>
        <authorList>
            <person name="Borsodi A.K."/>
            <person name="Aszalos J.M."/>
            <person name="Bihari P."/>
            <person name="Nagy I."/>
            <person name="Schumann P."/>
            <person name="Sproer C."/>
            <person name="Kovacs A.L."/>
            <person name="Boka K."/>
            <person name="Dobosy P."/>
            <person name="Ovari M."/>
            <person name="Szili-Kovacs T."/>
            <person name="Toth E."/>
        </authorList>
    </citation>
    <scope>NUCLEOTIDE SEQUENCE [LARGE SCALE GENOMIC DNA]</scope>
    <source>
        <strain evidence="3 4">B16-10</strain>
    </source>
</reference>
<evidence type="ECO:0000256" key="1">
    <source>
        <dbReference type="SAM" id="Coils"/>
    </source>
</evidence>
<protein>
    <recommendedName>
        <fullName evidence="5">Swarming motility protein SwrB</fullName>
    </recommendedName>
</protein>
<organism evidence="3 4">
    <name type="scientific">Anaerobacillus alkaliphilus</name>
    <dbReference type="NCBI Taxonomy" id="1548597"/>
    <lineage>
        <taxon>Bacteria</taxon>
        <taxon>Bacillati</taxon>
        <taxon>Bacillota</taxon>
        <taxon>Bacilli</taxon>
        <taxon>Bacillales</taxon>
        <taxon>Bacillaceae</taxon>
        <taxon>Anaerobacillus</taxon>
    </lineage>
</organism>
<keyword evidence="2" id="KW-1133">Transmembrane helix</keyword>
<keyword evidence="4" id="KW-1185">Reference proteome</keyword>
<feature type="transmembrane region" description="Helical" evidence="2">
    <location>
        <begin position="6"/>
        <end position="23"/>
    </location>
</feature>
<proteinExistence type="predicted"/>
<evidence type="ECO:0000313" key="3">
    <source>
        <dbReference type="EMBL" id="RXI97981.1"/>
    </source>
</evidence>
<keyword evidence="2" id="KW-0812">Transmembrane</keyword>
<dbReference type="InterPro" id="IPR046118">
    <property type="entry name" value="DUF6115"/>
</dbReference>
<feature type="coiled-coil region" evidence="1">
    <location>
        <begin position="35"/>
        <end position="80"/>
    </location>
</feature>
<dbReference type="RefSeq" id="WP_129079345.1">
    <property type="nucleotide sequence ID" value="NZ_QOUX01000046.1"/>
</dbReference>
<keyword evidence="2" id="KW-0472">Membrane</keyword>